<dbReference type="AlphaFoldDB" id="A0A1B9G0T6"/>
<dbReference type="GeneID" id="30210497"/>
<dbReference type="EMBL" id="CP144545">
    <property type="protein sequence ID" value="WVW84606.1"/>
    <property type="molecule type" value="Genomic_DNA"/>
</dbReference>
<dbReference type="RefSeq" id="XP_019045707.1">
    <property type="nucleotide sequence ID" value="XM_019192710.1"/>
</dbReference>
<keyword evidence="3" id="KW-1185">Reference proteome</keyword>
<reference evidence="1" key="3">
    <citation type="submission" date="2014-01" db="EMBL/GenBank/DDBJ databases">
        <title>Evolution of pathogenesis and genome organization in the Tremellales.</title>
        <authorList>
            <person name="Cuomo C."/>
            <person name="Litvintseva A."/>
            <person name="Heitman J."/>
            <person name="Chen Y."/>
            <person name="Sun S."/>
            <person name="Springer D."/>
            <person name="Dromer F."/>
            <person name="Young S."/>
            <person name="Zeng Q."/>
            <person name="Chapman S."/>
            <person name="Gujja S."/>
            <person name="Saif S."/>
            <person name="Birren B."/>
        </authorList>
    </citation>
    <scope>NUCLEOTIDE SEQUENCE</scope>
    <source>
        <strain evidence="1">CBS 10118</strain>
    </source>
</reference>
<name>A0A1B9G0T6_9TREE</name>
<proteinExistence type="predicted"/>
<reference evidence="1" key="1">
    <citation type="submission" date="2013-07" db="EMBL/GenBank/DDBJ databases">
        <title>The Genome Sequence of Cryptococcus bestiolae CBS10118.</title>
        <authorList>
            <consortium name="The Broad Institute Genome Sequencing Platform"/>
            <person name="Cuomo C."/>
            <person name="Litvintseva A."/>
            <person name="Chen Y."/>
            <person name="Heitman J."/>
            <person name="Sun S."/>
            <person name="Springer D."/>
            <person name="Dromer F."/>
            <person name="Young S.K."/>
            <person name="Zeng Q."/>
            <person name="Gargeya S."/>
            <person name="Fitzgerald M."/>
            <person name="Abouelleil A."/>
            <person name="Alvarado L."/>
            <person name="Berlin A.M."/>
            <person name="Chapman S.B."/>
            <person name="Dewar J."/>
            <person name="Goldberg J."/>
            <person name="Griggs A."/>
            <person name="Gujja S."/>
            <person name="Hansen M."/>
            <person name="Howarth C."/>
            <person name="Imamovic A."/>
            <person name="Larimer J."/>
            <person name="McCowan C."/>
            <person name="Murphy C."/>
            <person name="Pearson M."/>
            <person name="Priest M."/>
            <person name="Roberts A."/>
            <person name="Saif S."/>
            <person name="Shea T."/>
            <person name="Sykes S."/>
            <person name="Wortman J."/>
            <person name="Nusbaum C."/>
            <person name="Birren B."/>
        </authorList>
    </citation>
    <scope>NUCLEOTIDE SEQUENCE [LARGE SCALE GENOMIC DNA]</scope>
    <source>
        <strain evidence="1">CBS 10118</strain>
    </source>
</reference>
<sequence>MSHSIHLTIPKEVKEDGWVLGKGYKMLDPGIHLAYEDVAVTPRSDRRPPSPSMESVLEEAYYITRTEIWDLYHGTYTTPSGQSKPVLIHITSTCQFPRYRPPNPPDFISSRERFSSRQLPSVARKEARFIQKYCHDSLEGMIPSYIGFYKAILPEPYSWGCEINRMFVMILGDPGDPVERLVLPLGCLKIDTGSWTRIYELYDRFHSLDICLNVNFHCANIFYDKTTDRYRLVNLWAAFRLNDESDKRWSKECMEKLFRKERDNIAFFKQLNRERIMSGEPDSN</sequence>
<accession>A0A1B9G0T6</accession>
<reference evidence="2" key="2">
    <citation type="submission" date="2013-07" db="EMBL/GenBank/DDBJ databases">
        <authorList>
            <consortium name="The Broad Institute Genome Sequencing Platform"/>
            <person name="Cuomo C."/>
            <person name="Litvintseva A."/>
            <person name="Chen Y."/>
            <person name="Heitman J."/>
            <person name="Sun S."/>
            <person name="Springer D."/>
            <person name="Dromer F."/>
            <person name="Young S.K."/>
            <person name="Zeng Q."/>
            <person name="Gargeya S."/>
            <person name="Fitzgerald M."/>
            <person name="Abouelleil A."/>
            <person name="Alvarado L."/>
            <person name="Berlin A.M."/>
            <person name="Chapman S.B."/>
            <person name="Dewar J."/>
            <person name="Goldberg J."/>
            <person name="Griggs A."/>
            <person name="Gujja S."/>
            <person name="Hansen M."/>
            <person name="Howarth C."/>
            <person name="Imamovic A."/>
            <person name="Larimer J."/>
            <person name="McCowan C."/>
            <person name="Murphy C."/>
            <person name="Pearson M."/>
            <person name="Priest M."/>
            <person name="Roberts A."/>
            <person name="Saif S."/>
            <person name="Shea T."/>
            <person name="Sykes S."/>
            <person name="Wortman J."/>
            <person name="Nusbaum C."/>
            <person name="Birren B."/>
        </authorList>
    </citation>
    <scope>NUCLEOTIDE SEQUENCE</scope>
    <source>
        <strain evidence="2">CBS 10118</strain>
    </source>
</reference>
<protein>
    <submittedName>
        <fullName evidence="1">Uncharacterized protein</fullName>
    </submittedName>
</protein>
<dbReference type="VEuPathDB" id="FungiDB:I302_06098"/>
<gene>
    <name evidence="1" type="ORF">I302_06098</name>
    <name evidence="2" type="ORF">I302_106640</name>
</gene>
<dbReference type="KEGG" id="kbi:30210497"/>
<dbReference type="Proteomes" id="UP000092730">
    <property type="component" value="Chromosome 5"/>
</dbReference>
<dbReference type="EMBL" id="KI894022">
    <property type="protein sequence ID" value="OCF24637.1"/>
    <property type="molecule type" value="Genomic_DNA"/>
</dbReference>
<evidence type="ECO:0000313" key="2">
    <source>
        <dbReference type="EMBL" id="WVW84606.1"/>
    </source>
</evidence>
<organism evidence="1">
    <name type="scientific">Kwoniella bestiolae CBS 10118</name>
    <dbReference type="NCBI Taxonomy" id="1296100"/>
    <lineage>
        <taxon>Eukaryota</taxon>
        <taxon>Fungi</taxon>
        <taxon>Dikarya</taxon>
        <taxon>Basidiomycota</taxon>
        <taxon>Agaricomycotina</taxon>
        <taxon>Tremellomycetes</taxon>
        <taxon>Tremellales</taxon>
        <taxon>Cryptococcaceae</taxon>
        <taxon>Kwoniella</taxon>
    </lineage>
</organism>
<evidence type="ECO:0000313" key="1">
    <source>
        <dbReference type="EMBL" id="OCF24637.1"/>
    </source>
</evidence>
<evidence type="ECO:0000313" key="3">
    <source>
        <dbReference type="Proteomes" id="UP000092730"/>
    </source>
</evidence>
<reference evidence="2" key="4">
    <citation type="submission" date="2024-02" db="EMBL/GenBank/DDBJ databases">
        <title>Comparative genomics of Cryptococcus and Kwoniella reveals pathogenesis evolution and contrasting modes of karyotype evolution via chromosome fusion or intercentromeric recombination.</title>
        <authorList>
            <person name="Coelho M.A."/>
            <person name="David-Palma M."/>
            <person name="Shea T."/>
            <person name="Bowers K."/>
            <person name="McGinley-Smith S."/>
            <person name="Mohammad A.W."/>
            <person name="Gnirke A."/>
            <person name="Yurkov A.M."/>
            <person name="Nowrousian M."/>
            <person name="Sun S."/>
            <person name="Cuomo C.A."/>
            <person name="Heitman J."/>
        </authorList>
    </citation>
    <scope>NUCLEOTIDE SEQUENCE</scope>
    <source>
        <strain evidence="2">CBS 10118</strain>
    </source>
</reference>